<organism evidence="2 3">
    <name type="scientific">Asparagus officinalis</name>
    <name type="common">Garden asparagus</name>
    <dbReference type="NCBI Taxonomy" id="4686"/>
    <lineage>
        <taxon>Eukaryota</taxon>
        <taxon>Viridiplantae</taxon>
        <taxon>Streptophyta</taxon>
        <taxon>Embryophyta</taxon>
        <taxon>Tracheophyta</taxon>
        <taxon>Spermatophyta</taxon>
        <taxon>Magnoliopsida</taxon>
        <taxon>Liliopsida</taxon>
        <taxon>Asparagales</taxon>
        <taxon>Asparagaceae</taxon>
        <taxon>Asparagoideae</taxon>
        <taxon>Asparagus</taxon>
    </lineage>
</organism>
<feature type="compositionally biased region" description="Basic and acidic residues" evidence="1">
    <location>
        <begin position="1"/>
        <end position="19"/>
    </location>
</feature>
<dbReference type="AlphaFoldDB" id="A0A1R3L5U4"/>
<reference evidence="3" key="1">
    <citation type="journal article" date="2017" name="Nat. Commun.">
        <title>The asparagus genome sheds light on the origin and evolution of a young Y chromosome.</title>
        <authorList>
            <person name="Harkess A."/>
            <person name="Zhou J."/>
            <person name="Xu C."/>
            <person name="Bowers J.E."/>
            <person name="Van der Hulst R."/>
            <person name="Ayyampalayam S."/>
            <person name="Mercati F."/>
            <person name="Riccardi P."/>
            <person name="McKain M.R."/>
            <person name="Kakrana A."/>
            <person name="Tang H."/>
            <person name="Ray J."/>
            <person name="Groenendijk J."/>
            <person name="Arikit S."/>
            <person name="Mathioni S.M."/>
            <person name="Nakano M."/>
            <person name="Shan H."/>
            <person name="Telgmann-Rauber A."/>
            <person name="Kanno A."/>
            <person name="Yue Z."/>
            <person name="Chen H."/>
            <person name="Li W."/>
            <person name="Chen Y."/>
            <person name="Xu X."/>
            <person name="Zhang Y."/>
            <person name="Luo S."/>
            <person name="Chen H."/>
            <person name="Gao J."/>
            <person name="Mao Z."/>
            <person name="Pires J.C."/>
            <person name="Luo M."/>
            <person name="Kudrna D."/>
            <person name="Wing R.A."/>
            <person name="Meyers B.C."/>
            <person name="Yi K."/>
            <person name="Kong H."/>
            <person name="Lavrijsen P."/>
            <person name="Sunseri F."/>
            <person name="Falavigna A."/>
            <person name="Ye Y."/>
            <person name="Leebens-Mack J.H."/>
            <person name="Chen G."/>
        </authorList>
    </citation>
    <scope>NUCLEOTIDE SEQUENCE [LARGE SCALE GENOMIC DNA]</scope>
    <source>
        <strain evidence="3">cv. DH0086</strain>
    </source>
</reference>
<name>A0A1R3L5U4_ASPOF</name>
<keyword evidence="3" id="KW-1185">Reference proteome</keyword>
<protein>
    <submittedName>
        <fullName evidence="2">Uncharacterized protein</fullName>
    </submittedName>
</protein>
<dbReference type="EMBL" id="KV863899">
    <property type="protein sequence ID" value="ONK54975.1"/>
    <property type="molecule type" value="Genomic_DNA"/>
</dbReference>
<evidence type="ECO:0000256" key="1">
    <source>
        <dbReference type="SAM" id="MobiDB-lite"/>
    </source>
</evidence>
<feature type="compositionally biased region" description="Basic and acidic residues" evidence="1">
    <location>
        <begin position="89"/>
        <end position="103"/>
    </location>
</feature>
<dbReference type="Proteomes" id="UP000243459">
    <property type="component" value="Unassembled WGS sequence"/>
</dbReference>
<evidence type="ECO:0000313" key="3">
    <source>
        <dbReference type="Proteomes" id="UP000243459"/>
    </source>
</evidence>
<proteinExistence type="predicted"/>
<feature type="region of interest" description="Disordered" evidence="1">
    <location>
        <begin position="89"/>
        <end position="120"/>
    </location>
</feature>
<gene>
    <name evidence="2" type="ORF">A4U43_UnF9050</name>
</gene>
<feature type="region of interest" description="Disordered" evidence="1">
    <location>
        <begin position="1"/>
        <end position="23"/>
    </location>
</feature>
<sequence length="143" mass="16101">MAGGQDSRESGGEEREKPRPSAKVRSIIAPLAYSFVSNTTHILLTPQDQKEEPKAFISHSVALPYHMIWSHDTRSYSGRWRLVVRSSIPERDRSARRGDRPDVEVGPSDQSPSAISRRVRHSASFRDAVKHTNSFLPSPFFSD</sequence>
<dbReference type="Gramene" id="ONK54975">
    <property type="protein sequence ID" value="ONK54975"/>
    <property type="gene ID" value="A4U43_UnF9050"/>
</dbReference>
<accession>A0A1R3L5U4</accession>
<evidence type="ECO:0000313" key="2">
    <source>
        <dbReference type="EMBL" id="ONK54975.1"/>
    </source>
</evidence>